<dbReference type="AlphaFoldDB" id="A0A4Y9F395"/>
<dbReference type="RefSeq" id="WP_135013767.1">
    <property type="nucleotide sequence ID" value="NZ_JADGLK010000051.1"/>
</dbReference>
<dbReference type="GO" id="GO:0003676">
    <property type="term" value="F:nucleic acid binding"/>
    <property type="evidence" value="ECO:0007669"/>
    <property type="project" value="InterPro"/>
</dbReference>
<evidence type="ECO:0000313" key="2">
    <source>
        <dbReference type="EMBL" id="TFU20634.1"/>
    </source>
</evidence>
<dbReference type="Proteomes" id="UP000297951">
    <property type="component" value="Unassembled WGS sequence"/>
</dbReference>
<dbReference type="Gene3D" id="1.10.30.50">
    <property type="match status" value="1"/>
</dbReference>
<dbReference type="SMART" id="SM00507">
    <property type="entry name" value="HNHc"/>
    <property type="match status" value="1"/>
</dbReference>
<reference evidence="2 3" key="1">
    <citation type="submission" date="2019-03" db="EMBL/GenBank/DDBJ databases">
        <title>Diversity of the mouse oral microbiome.</title>
        <authorList>
            <person name="Joseph S."/>
            <person name="Aduse-Opoku J."/>
            <person name="Curtis M."/>
            <person name="Wade W."/>
            <person name="Hashim A."/>
        </authorList>
    </citation>
    <scope>NUCLEOTIDE SEQUENCE [LARGE SCALE GENOMIC DNA]</scope>
    <source>
        <strain evidence="3">irhom_31</strain>
    </source>
</reference>
<organism evidence="2 3">
    <name type="scientific">Rothia nasimurium</name>
    <dbReference type="NCBI Taxonomy" id="85336"/>
    <lineage>
        <taxon>Bacteria</taxon>
        <taxon>Bacillati</taxon>
        <taxon>Actinomycetota</taxon>
        <taxon>Actinomycetes</taxon>
        <taxon>Micrococcales</taxon>
        <taxon>Micrococcaceae</taxon>
        <taxon>Rothia</taxon>
    </lineage>
</organism>
<dbReference type="InterPro" id="IPR003615">
    <property type="entry name" value="HNH_nuc"/>
</dbReference>
<gene>
    <name evidence="2" type="ORF">E4U03_10930</name>
</gene>
<dbReference type="Pfam" id="PF01844">
    <property type="entry name" value="HNH"/>
    <property type="match status" value="1"/>
</dbReference>
<evidence type="ECO:0000259" key="1">
    <source>
        <dbReference type="SMART" id="SM00507"/>
    </source>
</evidence>
<proteinExistence type="predicted"/>
<accession>A0A4Y9F395</accession>
<feature type="domain" description="HNH nuclease" evidence="1">
    <location>
        <begin position="18"/>
        <end position="71"/>
    </location>
</feature>
<sequence length="91" mass="10090">MEALAALRVLYADNLVCHICGLEIVDHRKTPHCCDKPKRLHWLTADHITPRSQGGTDAISNLRPAHHACNSARGARPLPVVKPEDSTNFFI</sequence>
<dbReference type="GO" id="GO:0008270">
    <property type="term" value="F:zinc ion binding"/>
    <property type="evidence" value="ECO:0007669"/>
    <property type="project" value="InterPro"/>
</dbReference>
<name>A0A4Y9F395_9MICC</name>
<dbReference type="InterPro" id="IPR002711">
    <property type="entry name" value="HNH"/>
</dbReference>
<comment type="caution">
    <text evidence="2">The sequence shown here is derived from an EMBL/GenBank/DDBJ whole genome shotgun (WGS) entry which is preliminary data.</text>
</comment>
<dbReference type="OrthoDB" id="2084290at2"/>
<dbReference type="GO" id="GO:0004519">
    <property type="term" value="F:endonuclease activity"/>
    <property type="evidence" value="ECO:0007669"/>
    <property type="project" value="InterPro"/>
</dbReference>
<evidence type="ECO:0000313" key="3">
    <source>
        <dbReference type="Proteomes" id="UP000297951"/>
    </source>
</evidence>
<dbReference type="CDD" id="cd00085">
    <property type="entry name" value="HNHc"/>
    <property type="match status" value="1"/>
</dbReference>
<dbReference type="EMBL" id="SPQC01000051">
    <property type="protein sequence ID" value="TFU20634.1"/>
    <property type="molecule type" value="Genomic_DNA"/>
</dbReference>
<protein>
    <recommendedName>
        <fullName evidence="1">HNH nuclease domain-containing protein</fullName>
    </recommendedName>
</protein>